<dbReference type="Proteomes" id="UP000249890">
    <property type="component" value="Chromosome"/>
</dbReference>
<keyword evidence="2" id="KW-0805">Transcription regulation</keyword>
<dbReference type="SUPFAM" id="SSF88659">
    <property type="entry name" value="Sigma3 and sigma4 domains of RNA polymerase sigma factors"/>
    <property type="match status" value="1"/>
</dbReference>
<dbReference type="PANTHER" id="PTHR43133">
    <property type="entry name" value="RNA POLYMERASE ECF-TYPE SIGMA FACTO"/>
    <property type="match status" value="1"/>
</dbReference>
<comment type="similarity">
    <text evidence="1">Belongs to the sigma-70 factor family. ECF subfamily.</text>
</comment>
<dbReference type="OrthoDB" id="2732687at2"/>
<protein>
    <submittedName>
        <fullName evidence="8">RNA polymerase subunit sigma</fullName>
    </submittedName>
</protein>
<proteinExistence type="inferred from homology"/>
<name>A0A2Z2K5U7_9BACL</name>
<evidence type="ECO:0000256" key="5">
    <source>
        <dbReference type="ARBA" id="ARBA00023163"/>
    </source>
</evidence>
<evidence type="ECO:0000259" key="6">
    <source>
        <dbReference type="Pfam" id="PF04542"/>
    </source>
</evidence>
<feature type="domain" description="RNA polymerase sigma-70 region 2" evidence="6">
    <location>
        <begin position="46"/>
        <end position="111"/>
    </location>
</feature>
<dbReference type="InterPro" id="IPR013325">
    <property type="entry name" value="RNA_pol_sigma_r2"/>
</dbReference>
<evidence type="ECO:0000256" key="1">
    <source>
        <dbReference type="ARBA" id="ARBA00010641"/>
    </source>
</evidence>
<dbReference type="GO" id="GO:0003677">
    <property type="term" value="F:DNA binding"/>
    <property type="evidence" value="ECO:0007669"/>
    <property type="project" value="UniProtKB-KW"/>
</dbReference>
<dbReference type="Gene3D" id="1.10.1740.10">
    <property type="match status" value="1"/>
</dbReference>
<dbReference type="NCBIfam" id="TIGR02937">
    <property type="entry name" value="sigma70-ECF"/>
    <property type="match status" value="1"/>
</dbReference>
<keyword evidence="5" id="KW-0804">Transcription</keyword>
<dbReference type="Gene3D" id="1.10.10.10">
    <property type="entry name" value="Winged helix-like DNA-binding domain superfamily/Winged helix DNA-binding domain"/>
    <property type="match status" value="1"/>
</dbReference>
<dbReference type="Pfam" id="PF04542">
    <property type="entry name" value="Sigma70_r2"/>
    <property type="match status" value="1"/>
</dbReference>
<evidence type="ECO:0000256" key="2">
    <source>
        <dbReference type="ARBA" id="ARBA00023015"/>
    </source>
</evidence>
<keyword evidence="4" id="KW-0238">DNA-binding</keyword>
<dbReference type="Pfam" id="PF08281">
    <property type="entry name" value="Sigma70_r4_2"/>
    <property type="match status" value="1"/>
</dbReference>
<evidence type="ECO:0000313" key="9">
    <source>
        <dbReference type="Proteomes" id="UP000249890"/>
    </source>
</evidence>
<evidence type="ECO:0000256" key="3">
    <source>
        <dbReference type="ARBA" id="ARBA00023082"/>
    </source>
</evidence>
<dbReference type="AlphaFoldDB" id="A0A2Z2K5U7"/>
<dbReference type="InterPro" id="IPR036388">
    <property type="entry name" value="WH-like_DNA-bd_sf"/>
</dbReference>
<dbReference type="KEGG" id="pdh:B9T62_03815"/>
<dbReference type="InterPro" id="IPR013324">
    <property type="entry name" value="RNA_pol_sigma_r3/r4-like"/>
</dbReference>
<dbReference type="SUPFAM" id="SSF88946">
    <property type="entry name" value="Sigma2 domain of RNA polymerase sigma factors"/>
    <property type="match status" value="1"/>
</dbReference>
<dbReference type="GO" id="GO:0016987">
    <property type="term" value="F:sigma factor activity"/>
    <property type="evidence" value="ECO:0007669"/>
    <property type="project" value="UniProtKB-KW"/>
</dbReference>
<dbReference type="InterPro" id="IPR007627">
    <property type="entry name" value="RNA_pol_sigma70_r2"/>
</dbReference>
<keyword evidence="9" id="KW-1185">Reference proteome</keyword>
<dbReference type="InterPro" id="IPR013249">
    <property type="entry name" value="RNA_pol_sigma70_r4_t2"/>
</dbReference>
<gene>
    <name evidence="8" type="ORF">B9T62_03815</name>
</gene>
<dbReference type="PANTHER" id="PTHR43133:SF8">
    <property type="entry name" value="RNA POLYMERASE SIGMA FACTOR HI_1459-RELATED"/>
    <property type="match status" value="1"/>
</dbReference>
<evidence type="ECO:0000259" key="7">
    <source>
        <dbReference type="Pfam" id="PF08281"/>
    </source>
</evidence>
<evidence type="ECO:0000256" key="4">
    <source>
        <dbReference type="ARBA" id="ARBA00023125"/>
    </source>
</evidence>
<reference evidence="8 9" key="1">
    <citation type="submission" date="2017-06" db="EMBL/GenBank/DDBJ databases">
        <title>Complete genome sequence of Paenibacillus donghaensis KCTC 13049T isolated from East Sea sediment, South Korea.</title>
        <authorList>
            <person name="Jung B.K."/>
            <person name="Hong S.-J."/>
            <person name="Shin J.-H."/>
        </authorList>
    </citation>
    <scope>NUCLEOTIDE SEQUENCE [LARGE SCALE GENOMIC DNA]</scope>
    <source>
        <strain evidence="8 9">KCTC 13049</strain>
    </source>
</reference>
<evidence type="ECO:0000313" key="8">
    <source>
        <dbReference type="EMBL" id="ASA20004.1"/>
    </source>
</evidence>
<organism evidence="8 9">
    <name type="scientific">Paenibacillus donghaensis</name>
    <dbReference type="NCBI Taxonomy" id="414771"/>
    <lineage>
        <taxon>Bacteria</taxon>
        <taxon>Bacillati</taxon>
        <taxon>Bacillota</taxon>
        <taxon>Bacilli</taxon>
        <taxon>Bacillales</taxon>
        <taxon>Paenibacillaceae</taxon>
        <taxon>Paenibacillus</taxon>
    </lineage>
</organism>
<dbReference type="InterPro" id="IPR014284">
    <property type="entry name" value="RNA_pol_sigma-70_dom"/>
</dbReference>
<dbReference type="EMBL" id="CP021780">
    <property type="protein sequence ID" value="ASA20004.1"/>
    <property type="molecule type" value="Genomic_DNA"/>
</dbReference>
<dbReference type="InterPro" id="IPR039425">
    <property type="entry name" value="RNA_pol_sigma-70-like"/>
</dbReference>
<accession>A0A2Z2K5U7</accession>
<dbReference type="GO" id="GO:0006352">
    <property type="term" value="P:DNA-templated transcription initiation"/>
    <property type="evidence" value="ECO:0007669"/>
    <property type="project" value="InterPro"/>
</dbReference>
<sequence length="208" mass="24929">MSRLRLLKCYIYRNRRNRRKETNVDSMEEKIRRIQAGDAHLFSDVIRLYQQRIYLYCFRLLNSREEAEDAVQDVLIKAYQNIGQYKPQADFVSWLYKIAYHHCLNQLRRQKFQLQLRELLRQEVAVNSAEQMVENRLFSEPVSAALGKLNVEDRNLLILRIYEDKSFAEIGEILGVSTATARKRYERTKGKLKKVLERKEKQLWTRVN</sequence>
<feature type="domain" description="RNA polymerase sigma factor 70 region 4 type 2" evidence="7">
    <location>
        <begin position="142"/>
        <end position="192"/>
    </location>
</feature>
<keyword evidence="3" id="KW-0731">Sigma factor</keyword>